<protein>
    <submittedName>
        <fullName evidence="9">Subtilisin-like protein</fullName>
    </submittedName>
</protein>
<reference evidence="10" key="1">
    <citation type="journal article" date="2018" name="Nat. Microbiol.">
        <title>Leveraging single-cell genomics to expand the fungal tree of life.</title>
        <authorList>
            <person name="Ahrendt S.R."/>
            <person name="Quandt C.A."/>
            <person name="Ciobanu D."/>
            <person name="Clum A."/>
            <person name="Salamov A."/>
            <person name="Andreopoulos B."/>
            <person name="Cheng J.F."/>
            <person name="Woyke T."/>
            <person name="Pelin A."/>
            <person name="Henrissat B."/>
            <person name="Reynolds N.K."/>
            <person name="Benny G.L."/>
            <person name="Smith M.E."/>
            <person name="James T.Y."/>
            <person name="Grigoriev I.V."/>
        </authorList>
    </citation>
    <scope>NUCLEOTIDE SEQUENCE [LARGE SCALE GENOMIC DNA]</scope>
    <source>
        <strain evidence="10">CSF55</strain>
    </source>
</reference>
<dbReference type="PANTHER" id="PTHR43806">
    <property type="entry name" value="PEPTIDASE S8"/>
    <property type="match status" value="1"/>
</dbReference>
<comment type="caution">
    <text evidence="5">Lacks conserved residue(s) required for the propagation of feature annotation.</text>
</comment>
<dbReference type="GO" id="GO:0006508">
    <property type="term" value="P:proteolysis"/>
    <property type="evidence" value="ECO:0007669"/>
    <property type="project" value="UniProtKB-KW"/>
</dbReference>
<evidence type="ECO:0000313" key="10">
    <source>
        <dbReference type="Proteomes" id="UP000281549"/>
    </source>
</evidence>
<dbReference type="Gene3D" id="3.40.50.200">
    <property type="entry name" value="Peptidase S8/S53 domain"/>
    <property type="match status" value="1"/>
</dbReference>
<evidence type="ECO:0000259" key="7">
    <source>
        <dbReference type="Pfam" id="PF00082"/>
    </source>
</evidence>
<evidence type="ECO:0000259" key="8">
    <source>
        <dbReference type="Pfam" id="PF05922"/>
    </source>
</evidence>
<dbReference type="AlphaFoldDB" id="A0A4P9YFQ8"/>
<feature type="chain" id="PRO_5020548864" evidence="6">
    <location>
        <begin position="16"/>
        <end position="356"/>
    </location>
</feature>
<dbReference type="InterPro" id="IPR037045">
    <property type="entry name" value="S8pro/Inhibitor_I9_sf"/>
</dbReference>
<dbReference type="Pfam" id="PF00082">
    <property type="entry name" value="Peptidase_S8"/>
    <property type="match status" value="1"/>
</dbReference>
<proteinExistence type="inferred from homology"/>
<dbReference type="Pfam" id="PF05922">
    <property type="entry name" value="Inhibitor_I9"/>
    <property type="match status" value="1"/>
</dbReference>
<feature type="domain" description="Peptidase S8/S53" evidence="7">
    <location>
        <begin position="182"/>
        <end position="335"/>
    </location>
</feature>
<dbReference type="Gene3D" id="3.30.70.80">
    <property type="entry name" value="Peptidase S8 propeptide/proteinase inhibitor I9"/>
    <property type="match status" value="1"/>
</dbReference>
<evidence type="ECO:0000256" key="5">
    <source>
        <dbReference type="PROSITE-ProRule" id="PRU01240"/>
    </source>
</evidence>
<evidence type="ECO:0000256" key="4">
    <source>
        <dbReference type="ARBA" id="ARBA00022825"/>
    </source>
</evidence>
<dbReference type="InterPro" id="IPR036852">
    <property type="entry name" value="Peptidase_S8/S53_dom_sf"/>
</dbReference>
<feature type="signal peptide" evidence="6">
    <location>
        <begin position="1"/>
        <end position="15"/>
    </location>
</feature>
<evidence type="ECO:0000313" key="9">
    <source>
        <dbReference type="EMBL" id="RKP17130.1"/>
    </source>
</evidence>
<dbReference type="CDD" id="cd04077">
    <property type="entry name" value="Peptidases_S8_PCSK9_ProteinaseK_like"/>
    <property type="match status" value="1"/>
</dbReference>
<dbReference type="InterPro" id="IPR023828">
    <property type="entry name" value="Peptidase_S8_Ser-AS"/>
</dbReference>
<dbReference type="SUPFAM" id="SSF52743">
    <property type="entry name" value="Subtilisin-like"/>
    <property type="match status" value="1"/>
</dbReference>
<accession>A0A4P9YFQ8</accession>
<name>A0A4P9YFQ8_ROZAC</name>
<dbReference type="InterPro" id="IPR000209">
    <property type="entry name" value="Peptidase_S8/S53_dom"/>
</dbReference>
<dbReference type="GO" id="GO:0004252">
    <property type="term" value="F:serine-type endopeptidase activity"/>
    <property type="evidence" value="ECO:0007669"/>
    <property type="project" value="InterPro"/>
</dbReference>
<organism evidence="9 10">
    <name type="scientific">Rozella allomycis (strain CSF55)</name>
    <dbReference type="NCBI Taxonomy" id="988480"/>
    <lineage>
        <taxon>Eukaryota</taxon>
        <taxon>Fungi</taxon>
        <taxon>Fungi incertae sedis</taxon>
        <taxon>Cryptomycota</taxon>
        <taxon>Cryptomycota incertae sedis</taxon>
        <taxon>Rozella</taxon>
    </lineage>
</organism>
<dbReference type="InterPro" id="IPR010259">
    <property type="entry name" value="S8pro/Inhibitor_I9"/>
</dbReference>
<evidence type="ECO:0000256" key="3">
    <source>
        <dbReference type="ARBA" id="ARBA00022801"/>
    </source>
</evidence>
<dbReference type="InterPro" id="IPR050131">
    <property type="entry name" value="Peptidase_S8_subtilisin-like"/>
</dbReference>
<keyword evidence="2" id="KW-0645">Protease</keyword>
<dbReference type="PROSITE" id="PS51892">
    <property type="entry name" value="SUBTILASE"/>
    <property type="match status" value="1"/>
</dbReference>
<evidence type="ECO:0000256" key="1">
    <source>
        <dbReference type="ARBA" id="ARBA00011073"/>
    </source>
</evidence>
<dbReference type="PANTHER" id="PTHR43806:SF11">
    <property type="entry name" value="CEREVISIN-RELATED"/>
    <property type="match status" value="1"/>
</dbReference>
<gene>
    <name evidence="9" type="ORF">ROZALSC1DRAFT_24515</name>
</gene>
<feature type="domain" description="Inhibitor I9" evidence="8">
    <location>
        <begin position="31"/>
        <end position="105"/>
    </location>
</feature>
<keyword evidence="3" id="KW-0378">Hydrolase</keyword>
<dbReference type="EMBL" id="ML006011">
    <property type="protein sequence ID" value="RKP17130.1"/>
    <property type="molecule type" value="Genomic_DNA"/>
</dbReference>
<dbReference type="InterPro" id="IPR034193">
    <property type="entry name" value="PCSK9_ProteinaseK-like"/>
</dbReference>
<dbReference type="GO" id="GO:0005615">
    <property type="term" value="C:extracellular space"/>
    <property type="evidence" value="ECO:0007669"/>
    <property type="project" value="TreeGrafter"/>
</dbReference>
<sequence>MKCIVFLALAVLALARHDIIFHPGSQIIPGRYIVSLKHDDVSTAAVEEHHKWIQSVLEDHPESTITHVYNTDKLKGYAGTFNDQVLEKLRHNDAIEYIEHDQVVTVGMYIPKHMKSSNRVRLAVRYLEEEIVQEKDSFFPRQRPSLDGVFPEFLLAQFQKHMETTHTQSLLAMGLIGSMSGVVGGIEWVVKEHLKNPKAKSVASMSLGGGRSPSLDRAVDVAVKKGVHFAVAAGNENQDACNTSPAASQYAITVGATDRHDKKAWFSNFGECVNIHAPGVDIASAWIGDTDAVNVISGTSMATPHVAGVLALYLAIQDLNPTQLKKQLVSDSTKDVIKGLPKRTINALLNTNELFE</sequence>
<evidence type="ECO:0000256" key="2">
    <source>
        <dbReference type="ARBA" id="ARBA00022670"/>
    </source>
</evidence>
<keyword evidence="6" id="KW-0732">Signal</keyword>
<dbReference type="SUPFAM" id="SSF54897">
    <property type="entry name" value="Protease propeptides/inhibitors"/>
    <property type="match status" value="1"/>
</dbReference>
<comment type="similarity">
    <text evidence="1 5">Belongs to the peptidase S8 family.</text>
</comment>
<dbReference type="PROSITE" id="PS00138">
    <property type="entry name" value="SUBTILASE_SER"/>
    <property type="match status" value="1"/>
</dbReference>
<evidence type="ECO:0000256" key="6">
    <source>
        <dbReference type="SAM" id="SignalP"/>
    </source>
</evidence>
<dbReference type="Proteomes" id="UP000281549">
    <property type="component" value="Unassembled WGS sequence"/>
</dbReference>
<keyword evidence="4" id="KW-0720">Serine protease</keyword>